<gene>
    <name evidence="9" type="ORF">RG47T_4477</name>
</gene>
<feature type="signal peptide" evidence="7">
    <location>
        <begin position="1"/>
        <end position="19"/>
    </location>
</feature>
<dbReference type="InterPro" id="IPR006710">
    <property type="entry name" value="Glyco_hydro_43"/>
</dbReference>
<dbReference type="GO" id="GO:0005975">
    <property type="term" value="P:carbohydrate metabolic process"/>
    <property type="evidence" value="ECO:0007669"/>
    <property type="project" value="InterPro"/>
</dbReference>
<dbReference type="Pfam" id="PF04616">
    <property type="entry name" value="Glyco_hydro_43"/>
    <property type="match status" value="1"/>
</dbReference>
<dbReference type="SUPFAM" id="SSF49899">
    <property type="entry name" value="Concanavalin A-like lectins/glucanases"/>
    <property type="match status" value="1"/>
</dbReference>
<dbReference type="InterPro" id="IPR023296">
    <property type="entry name" value="Glyco_hydro_beta-prop_sf"/>
</dbReference>
<keyword evidence="2 6" id="KW-0378">Hydrolase</keyword>
<dbReference type="Proteomes" id="UP000186720">
    <property type="component" value="Unassembled WGS sequence"/>
</dbReference>
<proteinExistence type="inferred from homology"/>
<evidence type="ECO:0000259" key="8">
    <source>
        <dbReference type="Pfam" id="PF17851"/>
    </source>
</evidence>
<evidence type="ECO:0000256" key="5">
    <source>
        <dbReference type="PIRSR" id="PIRSR606710-2"/>
    </source>
</evidence>
<dbReference type="EMBL" id="MPPL01000001">
    <property type="protein sequence ID" value="OKS88999.1"/>
    <property type="molecule type" value="Genomic_DNA"/>
</dbReference>
<comment type="similarity">
    <text evidence="1 6">Belongs to the glycosyl hydrolase 43 family.</text>
</comment>
<dbReference type="GO" id="GO:0004553">
    <property type="term" value="F:hydrolase activity, hydrolyzing O-glycosyl compounds"/>
    <property type="evidence" value="ECO:0007669"/>
    <property type="project" value="InterPro"/>
</dbReference>
<feature type="chain" id="PRO_5010184910" description="Beta-xylosidase C-terminal Concanavalin A-like domain-containing protein" evidence="7">
    <location>
        <begin position="20"/>
        <end position="503"/>
    </location>
</feature>
<dbReference type="Gene3D" id="2.60.120.200">
    <property type="match status" value="1"/>
</dbReference>
<dbReference type="STRING" id="1302689.RG47T_4477"/>
<name>A0A1Q6A4R6_9SPHI</name>
<evidence type="ECO:0000256" key="3">
    <source>
        <dbReference type="ARBA" id="ARBA00023295"/>
    </source>
</evidence>
<dbReference type="SUPFAM" id="SSF75005">
    <property type="entry name" value="Arabinanase/levansucrase/invertase"/>
    <property type="match status" value="1"/>
</dbReference>
<protein>
    <recommendedName>
        <fullName evidence="8">Beta-xylosidase C-terminal Concanavalin A-like domain-containing protein</fullName>
    </recommendedName>
</protein>
<feature type="domain" description="Beta-xylosidase C-terminal Concanavalin A-like" evidence="8">
    <location>
        <begin position="326"/>
        <end position="499"/>
    </location>
</feature>
<dbReference type="Pfam" id="PF17851">
    <property type="entry name" value="GH43_C2"/>
    <property type="match status" value="1"/>
</dbReference>
<feature type="site" description="Important for catalytic activity, responsible for pKa modulation of the active site Glu and correct orientation of both the proton donor and substrate" evidence="5">
    <location>
        <position position="138"/>
    </location>
</feature>
<feature type="active site" description="Proton acceptor" evidence="4">
    <location>
        <position position="44"/>
    </location>
</feature>
<keyword evidence="3 6" id="KW-0326">Glycosidase</keyword>
<dbReference type="InterPro" id="IPR051795">
    <property type="entry name" value="Glycosyl_Hydrlase_43"/>
</dbReference>
<dbReference type="OrthoDB" id="9801455at2"/>
<evidence type="ECO:0000313" key="10">
    <source>
        <dbReference type="Proteomes" id="UP000186720"/>
    </source>
</evidence>
<evidence type="ECO:0000256" key="4">
    <source>
        <dbReference type="PIRSR" id="PIRSR606710-1"/>
    </source>
</evidence>
<dbReference type="PANTHER" id="PTHR42812:SF2">
    <property type="entry name" value="XYLOSIDASE_ARABINOSIDASE"/>
    <property type="match status" value="1"/>
</dbReference>
<comment type="caution">
    <text evidence="9">The sequence shown here is derived from an EMBL/GenBank/DDBJ whole genome shotgun (WGS) entry which is preliminary data.</text>
</comment>
<evidence type="ECO:0000256" key="6">
    <source>
        <dbReference type="RuleBase" id="RU361187"/>
    </source>
</evidence>
<dbReference type="InterPro" id="IPR013320">
    <property type="entry name" value="ConA-like_dom_sf"/>
</dbReference>
<evidence type="ECO:0000256" key="1">
    <source>
        <dbReference type="ARBA" id="ARBA00009865"/>
    </source>
</evidence>
<sequence length="503" mass="56782">MKKIIITFLLILAAYCSDAQYQVSPNKKGNGYYLNPIFTGDYPDPSLLRDGDDYYIVHSSFEYYPGLLIWHSKDLINWTPVTHALHKYVGSVWAPDLVKYKNKYYIYFPAGTTTYVVTADAIGGPWSNPLDLKINYIDPGHFTDAAGKRYLYFNNGGYIPLSDDGLSVTGEFKQAYSGWKIPREWSIECFCMEGPKMVKHGNYYYLTVAEGGTAGPATSHMVISARSKSPFGPWENSPLNPIIRTKDQSEKWWSQGHGTLFEAAGGKWWMVFHGYENGYYNMGRQTMLEPVEWTKDGWFKIPKGIKPDIPLLKPFKGEANHPLSLSDNFRDRELKPQWQSFGEYDTTRFHTTGQGLTMQAKGNSVAESAPLLCTPSNHSYIAQVELETTGEAVGGLVLFYSKAMSSGILADKENILANLRGWQFVTEKSVIKRHVFLRLKKVANTVDMYYSLDGSKWLKIENSLEVSAFHHNVLSGFMSLRLGLCAVGEGTVTFKNFVYTPLK</sequence>
<dbReference type="RefSeq" id="WP_074491689.1">
    <property type="nucleotide sequence ID" value="NZ_FPAM01000007.1"/>
</dbReference>
<dbReference type="CDD" id="cd09002">
    <property type="entry name" value="GH43_XYL-like"/>
    <property type="match status" value="1"/>
</dbReference>
<keyword evidence="7" id="KW-0732">Signal</keyword>
<dbReference type="Gene3D" id="2.115.10.20">
    <property type="entry name" value="Glycosyl hydrolase domain, family 43"/>
    <property type="match status" value="1"/>
</dbReference>
<evidence type="ECO:0000256" key="2">
    <source>
        <dbReference type="ARBA" id="ARBA00022801"/>
    </source>
</evidence>
<accession>A0A1Q6A4R6</accession>
<dbReference type="InterPro" id="IPR041542">
    <property type="entry name" value="GH43_C2"/>
</dbReference>
<keyword evidence="10" id="KW-1185">Reference proteome</keyword>
<evidence type="ECO:0000313" key="9">
    <source>
        <dbReference type="EMBL" id="OKS88999.1"/>
    </source>
</evidence>
<organism evidence="9 10">
    <name type="scientific">Mucilaginibacter polytrichastri</name>
    <dbReference type="NCBI Taxonomy" id="1302689"/>
    <lineage>
        <taxon>Bacteria</taxon>
        <taxon>Pseudomonadati</taxon>
        <taxon>Bacteroidota</taxon>
        <taxon>Sphingobacteriia</taxon>
        <taxon>Sphingobacteriales</taxon>
        <taxon>Sphingobacteriaceae</taxon>
        <taxon>Mucilaginibacter</taxon>
    </lineage>
</organism>
<dbReference type="AlphaFoldDB" id="A0A1Q6A4R6"/>
<feature type="active site" description="Proton donor" evidence="4">
    <location>
        <position position="193"/>
    </location>
</feature>
<dbReference type="PANTHER" id="PTHR42812">
    <property type="entry name" value="BETA-XYLOSIDASE"/>
    <property type="match status" value="1"/>
</dbReference>
<evidence type="ECO:0000256" key="7">
    <source>
        <dbReference type="SAM" id="SignalP"/>
    </source>
</evidence>
<reference evidence="9 10" key="1">
    <citation type="submission" date="2016-11" db="EMBL/GenBank/DDBJ databases">
        <title>Whole Genome Sequencing of Mucilaginibacter polytrichastri RG4-7(T) isolated from the moss sample.</title>
        <authorList>
            <person name="Li Y."/>
        </authorList>
    </citation>
    <scope>NUCLEOTIDE SEQUENCE [LARGE SCALE GENOMIC DNA]</scope>
    <source>
        <strain evidence="9 10">RG4-7</strain>
    </source>
</reference>